<dbReference type="FunFam" id="1.10.10.10:FF:000001">
    <property type="entry name" value="LysR family transcriptional regulator"/>
    <property type="match status" value="1"/>
</dbReference>
<dbReference type="PROSITE" id="PS50931">
    <property type="entry name" value="HTH_LYSR"/>
    <property type="match status" value="1"/>
</dbReference>
<dbReference type="RefSeq" id="WP_149676756.1">
    <property type="nucleotide sequence ID" value="NZ_VTUZ01000088.1"/>
</dbReference>
<dbReference type="PRINTS" id="PR00039">
    <property type="entry name" value="HTHLYSR"/>
</dbReference>
<keyword evidence="4" id="KW-0804">Transcription</keyword>
<proteinExistence type="inferred from homology"/>
<accession>A0A5B0G1X9</accession>
<evidence type="ECO:0000313" key="7">
    <source>
        <dbReference type="Proteomes" id="UP000325273"/>
    </source>
</evidence>
<dbReference type="CDD" id="cd08432">
    <property type="entry name" value="PBP2_GcdR_TrpI_HvrB_AmpR_like"/>
    <property type="match status" value="1"/>
</dbReference>
<dbReference type="Gene3D" id="1.10.10.10">
    <property type="entry name" value="Winged helix-like DNA-binding domain superfamily/Winged helix DNA-binding domain"/>
    <property type="match status" value="1"/>
</dbReference>
<dbReference type="PANTHER" id="PTHR30537">
    <property type="entry name" value="HTH-TYPE TRANSCRIPTIONAL REGULATOR"/>
    <property type="match status" value="1"/>
</dbReference>
<comment type="similarity">
    <text evidence="1">Belongs to the LysR transcriptional regulatory family.</text>
</comment>
<dbReference type="InterPro" id="IPR000847">
    <property type="entry name" value="LysR_HTH_N"/>
</dbReference>
<name>A0A5B0G1X9_9BURK</name>
<protein>
    <submittedName>
        <fullName evidence="6">LysR family transcriptional regulator</fullName>
    </submittedName>
</protein>
<dbReference type="GO" id="GO:0043565">
    <property type="term" value="F:sequence-specific DNA binding"/>
    <property type="evidence" value="ECO:0007669"/>
    <property type="project" value="TreeGrafter"/>
</dbReference>
<dbReference type="Pfam" id="PF00126">
    <property type="entry name" value="HTH_1"/>
    <property type="match status" value="1"/>
</dbReference>
<dbReference type="InterPro" id="IPR036388">
    <property type="entry name" value="WH-like_DNA-bd_sf"/>
</dbReference>
<dbReference type="SUPFAM" id="SSF53850">
    <property type="entry name" value="Periplasmic binding protein-like II"/>
    <property type="match status" value="1"/>
</dbReference>
<dbReference type="InterPro" id="IPR058163">
    <property type="entry name" value="LysR-type_TF_proteobact-type"/>
</dbReference>
<keyword evidence="7" id="KW-1185">Reference proteome</keyword>
<dbReference type="EMBL" id="VTUZ01000088">
    <property type="protein sequence ID" value="KAA0997416.1"/>
    <property type="molecule type" value="Genomic_DNA"/>
</dbReference>
<dbReference type="PANTHER" id="PTHR30537:SF74">
    <property type="entry name" value="HTH-TYPE TRANSCRIPTIONAL REGULATOR TRPI"/>
    <property type="match status" value="1"/>
</dbReference>
<dbReference type="Gene3D" id="3.40.190.10">
    <property type="entry name" value="Periplasmic binding protein-like II"/>
    <property type="match status" value="2"/>
</dbReference>
<dbReference type="FunFam" id="3.40.190.10:FF:000017">
    <property type="entry name" value="Glycine cleavage system transcriptional activator"/>
    <property type="match status" value="1"/>
</dbReference>
<evidence type="ECO:0000256" key="4">
    <source>
        <dbReference type="ARBA" id="ARBA00023163"/>
    </source>
</evidence>
<comment type="caution">
    <text evidence="6">The sequence shown here is derived from an EMBL/GenBank/DDBJ whole genome shotgun (WGS) entry which is preliminary data.</text>
</comment>
<keyword evidence="3" id="KW-0238">DNA-binding</keyword>
<dbReference type="InterPro" id="IPR036390">
    <property type="entry name" value="WH_DNA-bd_sf"/>
</dbReference>
<evidence type="ECO:0000256" key="2">
    <source>
        <dbReference type="ARBA" id="ARBA00023015"/>
    </source>
</evidence>
<dbReference type="SUPFAM" id="SSF46785">
    <property type="entry name" value="Winged helix' DNA-binding domain"/>
    <property type="match status" value="1"/>
</dbReference>
<evidence type="ECO:0000259" key="5">
    <source>
        <dbReference type="PROSITE" id="PS50931"/>
    </source>
</evidence>
<dbReference type="GO" id="GO:0003700">
    <property type="term" value="F:DNA-binding transcription factor activity"/>
    <property type="evidence" value="ECO:0007669"/>
    <property type="project" value="InterPro"/>
</dbReference>
<dbReference type="AlphaFoldDB" id="A0A5B0G1X9"/>
<dbReference type="Pfam" id="PF03466">
    <property type="entry name" value="LysR_substrate"/>
    <property type="match status" value="1"/>
</dbReference>
<dbReference type="GO" id="GO:0006351">
    <property type="term" value="P:DNA-templated transcription"/>
    <property type="evidence" value="ECO:0007669"/>
    <property type="project" value="TreeGrafter"/>
</dbReference>
<dbReference type="Proteomes" id="UP000325273">
    <property type="component" value="Unassembled WGS sequence"/>
</dbReference>
<organism evidence="6 7">
    <name type="scientific">Paraburkholderia panacisoli</name>
    <dbReference type="NCBI Taxonomy" id="2603818"/>
    <lineage>
        <taxon>Bacteria</taxon>
        <taxon>Pseudomonadati</taxon>
        <taxon>Pseudomonadota</taxon>
        <taxon>Betaproteobacteria</taxon>
        <taxon>Burkholderiales</taxon>
        <taxon>Burkholderiaceae</taxon>
        <taxon>Paraburkholderia</taxon>
    </lineage>
</organism>
<feature type="domain" description="HTH lysR-type" evidence="5">
    <location>
        <begin position="5"/>
        <end position="62"/>
    </location>
</feature>
<keyword evidence="2" id="KW-0805">Transcription regulation</keyword>
<evidence type="ECO:0000313" key="6">
    <source>
        <dbReference type="EMBL" id="KAA0997416.1"/>
    </source>
</evidence>
<sequence>MRILPSLNALRAFEVVGRLLSVQLAADELNVTPAAVSRHIKLLEDQLGVALFDRGHRSISLTPVGHRYLTDIARAFESMTVATINLVETRRRRTLKIRSYTTFSMNWLLPRLSTFHQENPDIEVSLTTSVQAVDFNAEDVDAAIRLSHAPSSDVGFDRLVPNELTPVCSPEFAQAHPELNDETPDSLNKVPLLHSLARRDDWAKWLDAAGVHGVNPLGGLSYESSILAYDAAARGHGVAMAQQVLVSDELEKGKLVRPFSFILSEGSFTYYLIYPKSHLLNAEFSLFRTWLLSTGCGES</sequence>
<dbReference type="InterPro" id="IPR005119">
    <property type="entry name" value="LysR_subst-bd"/>
</dbReference>
<evidence type="ECO:0000256" key="3">
    <source>
        <dbReference type="ARBA" id="ARBA00023125"/>
    </source>
</evidence>
<reference evidence="6 7" key="1">
    <citation type="submission" date="2019-08" db="EMBL/GenBank/DDBJ databases">
        <title>Paraburkholderia sp. DCY113.</title>
        <authorList>
            <person name="Kang J."/>
        </authorList>
    </citation>
    <scope>NUCLEOTIDE SEQUENCE [LARGE SCALE GENOMIC DNA]</scope>
    <source>
        <strain evidence="6 7">DCY113</strain>
    </source>
</reference>
<gene>
    <name evidence="6" type="ORF">FVF58_49435</name>
</gene>
<evidence type="ECO:0000256" key="1">
    <source>
        <dbReference type="ARBA" id="ARBA00009437"/>
    </source>
</evidence>